<dbReference type="EMBL" id="ML976001">
    <property type="protein sequence ID" value="KAF1946915.1"/>
    <property type="molecule type" value="Genomic_DNA"/>
</dbReference>
<evidence type="ECO:0000313" key="2">
    <source>
        <dbReference type="Proteomes" id="UP000800038"/>
    </source>
</evidence>
<sequence>MRSRGTLGGAMPNCLVFATQTLLYDQGIPPYSSCHRPEPTGCMCLRAREAIRGGMSDVMVWKQDCSVASAAEQASSASTHRVATWSGRRIGFFEISLESVMVSTCQPVTAVRFCESCHFGFGSETLRSMLLVIPGRYPRVGEKPQPRVQDSLQRPV</sequence>
<accession>A0A6A5T1S4</accession>
<evidence type="ECO:0000313" key="1">
    <source>
        <dbReference type="EMBL" id="KAF1946915.1"/>
    </source>
</evidence>
<dbReference type="AlphaFoldDB" id="A0A6A5T1S4"/>
<gene>
    <name evidence="1" type="ORF">EJ02DRAFT_199742</name>
</gene>
<organism evidence="1 2">
    <name type="scientific">Clathrospora elynae</name>
    <dbReference type="NCBI Taxonomy" id="706981"/>
    <lineage>
        <taxon>Eukaryota</taxon>
        <taxon>Fungi</taxon>
        <taxon>Dikarya</taxon>
        <taxon>Ascomycota</taxon>
        <taxon>Pezizomycotina</taxon>
        <taxon>Dothideomycetes</taxon>
        <taxon>Pleosporomycetidae</taxon>
        <taxon>Pleosporales</taxon>
        <taxon>Diademaceae</taxon>
        <taxon>Clathrospora</taxon>
    </lineage>
</organism>
<name>A0A6A5T1S4_9PLEO</name>
<proteinExistence type="predicted"/>
<protein>
    <submittedName>
        <fullName evidence="1">Uncharacterized protein</fullName>
    </submittedName>
</protein>
<reference evidence="1" key="1">
    <citation type="journal article" date="2020" name="Stud. Mycol.">
        <title>101 Dothideomycetes genomes: a test case for predicting lifestyles and emergence of pathogens.</title>
        <authorList>
            <person name="Haridas S."/>
            <person name="Albert R."/>
            <person name="Binder M."/>
            <person name="Bloem J."/>
            <person name="Labutti K."/>
            <person name="Salamov A."/>
            <person name="Andreopoulos B."/>
            <person name="Baker S."/>
            <person name="Barry K."/>
            <person name="Bills G."/>
            <person name="Bluhm B."/>
            <person name="Cannon C."/>
            <person name="Castanera R."/>
            <person name="Culley D."/>
            <person name="Daum C."/>
            <person name="Ezra D."/>
            <person name="Gonzalez J."/>
            <person name="Henrissat B."/>
            <person name="Kuo A."/>
            <person name="Liang C."/>
            <person name="Lipzen A."/>
            <person name="Lutzoni F."/>
            <person name="Magnuson J."/>
            <person name="Mondo S."/>
            <person name="Nolan M."/>
            <person name="Ohm R."/>
            <person name="Pangilinan J."/>
            <person name="Park H.-J."/>
            <person name="Ramirez L."/>
            <person name="Alfaro M."/>
            <person name="Sun H."/>
            <person name="Tritt A."/>
            <person name="Yoshinaga Y."/>
            <person name="Zwiers L.-H."/>
            <person name="Turgeon B."/>
            <person name="Goodwin S."/>
            <person name="Spatafora J."/>
            <person name="Crous P."/>
            <person name="Grigoriev I."/>
        </authorList>
    </citation>
    <scope>NUCLEOTIDE SEQUENCE</scope>
    <source>
        <strain evidence="1">CBS 161.51</strain>
    </source>
</reference>
<keyword evidence="2" id="KW-1185">Reference proteome</keyword>
<dbReference type="Proteomes" id="UP000800038">
    <property type="component" value="Unassembled WGS sequence"/>
</dbReference>